<protein>
    <recommendedName>
        <fullName evidence="2">DUF418 domain-containing protein</fullName>
    </recommendedName>
</protein>
<feature type="domain" description="DUF418" evidence="2">
    <location>
        <begin position="229"/>
        <end position="387"/>
    </location>
</feature>
<evidence type="ECO:0000259" key="2">
    <source>
        <dbReference type="Pfam" id="PF04235"/>
    </source>
</evidence>
<evidence type="ECO:0000313" key="3">
    <source>
        <dbReference type="EMBL" id="SCM59470.1"/>
    </source>
</evidence>
<keyword evidence="1" id="KW-1133">Transmembrane helix</keyword>
<sequence>MEISTVKTSRIEVVDSLRGFAIMAILLVHNVDHFFFPEFPVQTSPWLNLLDQLTVKTIFTLFSGKTYAIFTMLFGFTFYIQHTNQKKKGKDFGYRFLWRMLLLALFAVFNSAFFPAGDVLMLFVYVSLILFICRNWSDRAVLALIIILMLQPVEWTHYVLSRINPAHQLPDFGAVSLHQQVVETTKNGSFFDFLRVNVTVGMKVSLMWALGSGRFLQAAGLFLLGFYIGRKQLFINTQENLQIWRRILLVSSLSFILFFLIKRMLLQSDPMTQQTAGLIFDIWYKLSLTFVLVASFVLLYEKRFFRDRVSGLRFYGKMSLTNYVSQSLFGALIYFPVGLYLAPYCGRTFSLLIGIAIFSFQMIFSRFWLSKHKQGPLETIWHRWTWINFGKGEEASGLPLTESRLSPKESSKDLQ</sequence>
<dbReference type="Pfam" id="PF04235">
    <property type="entry name" value="DUF418"/>
    <property type="match status" value="1"/>
</dbReference>
<feature type="transmembrane region" description="Helical" evidence="1">
    <location>
        <begin position="92"/>
        <end position="109"/>
    </location>
</feature>
<dbReference type="InterPro" id="IPR052529">
    <property type="entry name" value="Bact_Transport_Assoc"/>
</dbReference>
<dbReference type="STRING" id="1642646.ING2E5A_2674"/>
<dbReference type="PANTHER" id="PTHR30590">
    <property type="entry name" value="INNER MEMBRANE PROTEIN"/>
    <property type="match status" value="1"/>
</dbReference>
<feature type="transmembrane region" description="Helical" evidence="1">
    <location>
        <begin position="320"/>
        <end position="342"/>
    </location>
</feature>
<accession>A0A1G4GA87</accession>
<dbReference type="AlphaFoldDB" id="A0A1G4GA87"/>
<feature type="transmembrane region" description="Helical" evidence="1">
    <location>
        <begin position="247"/>
        <end position="266"/>
    </location>
</feature>
<feature type="transmembrane region" description="Helical" evidence="1">
    <location>
        <begin position="348"/>
        <end position="369"/>
    </location>
</feature>
<proteinExistence type="predicted"/>
<name>A0A1G4GA87_9BACT</name>
<feature type="transmembrane region" description="Helical" evidence="1">
    <location>
        <begin position="20"/>
        <end position="37"/>
    </location>
</feature>
<organism evidence="3 4">
    <name type="scientific">Petrimonas mucosa</name>
    <dbReference type="NCBI Taxonomy" id="1642646"/>
    <lineage>
        <taxon>Bacteria</taxon>
        <taxon>Pseudomonadati</taxon>
        <taxon>Bacteroidota</taxon>
        <taxon>Bacteroidia</taxon>
        <taxon>Bacteroidales</taxon>
        <taxon>Dysgonomonadaceae</taxon>
        <taxon>Petrimonas</taxon>
    </lineage>
</organism>
<evidence type="ECO:0000256" key="1">
    <source>
        <dbReference type="SAM" id="Phobius"/>
    </source>
</evidence>
<dbReference type="InterPro" id="IPR007349">
    <property type="entry name" value="DUF418"/>
</dbReference>
<keyword evidence="1" id="KW-0812">Transmembrane</keyword>
<dbReference type="EMBL" id="LT608328">
    <property type="protein sequence ID" value="SCM59470.1"/>
    <property type="molecule type" value="Genomic_DNA"/>
</dbReference>
<feature type="transmembrane region" description="Helical" evidence="1">
    <location>
        <begin position="57"/>
        <end position="80"/>
    </location>
</feature>
<feature type="transmembrane region" description="Helical" evidence="1">
    <location>
        <begin position="282"/>
        <end position="300"/>
    </location>
</feature>
<gene>
    <name evidence="3" type="primary">yxaH</name>
    <name evidence="3" type="ORF">ING2E5A_2674</name>
</gene>
<evidence type="ECO:0000313" key="4">
    <source>
        <dbReference type="Proteomes" id="UP000178485"/>
    </source>
</evidence>
<reference evidence="3 4" key="1">
    <citation type="submission" date="2016-08" db="EMBL/GenBank/DDBJ databases">
        <authorList>
            <person name="Seilhamer J.J."/>
        </authorList>
    </citation>
    <scope>NUCLEOTIDE SEQUENCE [LARGE SCALE GENOMIC DNA]</scope>
    <source>
        <strain evidence="3">ING2-E5A</strain>
    </source>
</reference>
<keyword evidence="4" id="KW-1185">Reference proteome</keyword>
<dbReference type="KEGG" id="pmuc:ING2E5A_2674"/>
<dbReference type="Proteomes" id="UP000178485">
    <property type="component" value="Chromosome i"/>
</dbReference>
<feature type="transmembrane region" description="Helical" evidence="1">
    <location>
        <begin position="140"/>
        <end position="160"/>
    </location>
</feature>
<feature type="transmembrane region" description="Helical" evidence="1">
    <location>
        <begin position="206"/>
        <end position="227"/>
    </location>
</feature>
<dbReference type="RefSeq" id="WP_071137755.1">
    <property type="nucleotide sequence ID" value="NZ_DUQN01000116.1"/>
</dbReference>
<dbReference type="PANTHER" id="PTHR30590:SF2">
    <property type="entry name" value="INNER MEMBRANE PROTEIN"/>
    <property type="match status" value="1"/>
</dbReference>
<feature type="transmembrane region" description="Helical" evidence="1">
    <location>
        <begin position="115"/>
        <end position="133"/>
    </location>
</feature>
<keyword evidence="1" id="KW-0472">Membrane</keyword>